<accession>A0A2L0UIM3</accession>
<dbReference type="EMBL" id="CP024915">
    <property type="protein sequence ID" value="AUZ89083.1"/>
    <property type="molecule type" value="Genomic_DNA"/>
</dbReference>
<evidence type="ECO:0000313" key="2">
    <source>
        <dbReference type="Proteomes" id="UP000239187"/>
    </source>
</evidence>
<proteinExistence type="predicted"/>
<reference evidence="1 2" key="1">
    <citation type="submission" date="2017-11" db="EMBL/GenBank/DDBJ databases">
        <title>Draft genome of Arthrobacter agilis strain UMCV2, a plant growth-promoting rhizobacterium and biocontrol capacity of phytopathogenic fungi.</title>
        <authorList>
            <person name="Martinez-Camara R."/>
            <person name="Santoyo G."/>
            <person name="Moreno-Hagelsieb G."/>
            <person name="Valencia-Cantero E."/>
        </authorList>
    </citation>
    <scope>NUCLEOTIDE SEQUENCE [LARGE SCALE GENOMIC DNA]</scope>
    <source>
        <strain evidence="1 2">UMCV2</strain>
    </source>
</reference>
<protein>
    <submittedName>
        <fullName evidence="1">Uncharacterized protein</fullName>
    </submittedName>
</protein>
<name>A0A2L0UIM3_9MICC</name>
<evidence type="ECO:0000313" key="1">
    <source>
        <dbReference type="EMBL" id="AUZ89083.1"/>
    </source>
</evidence>
<gene>
    <name evidence="1" type="ORF">CVO76_16665</name>
</gene>
<organism evidence="1 2">
    <name type="scientific">Arthrobacter agilis</name>
    <dbReference type="NCBI Taxonomy" id="37921"/>
    <lineage>
        <taxon>Bacteria</taxon>
        <taxon>Bacillati</taxon>
        <taxon>Actinomycetota</taxon>
        <taxon>Actinomycetes</taxon>
        <taxon>Micrococcales</taxon>
        <taxon>Micrococcaceae</taxon>
        <taxon>Arthrobacter</taxon>
    </lineage>
</organism>
<dbReference type="Proteomes" id="UP000239187">
    <property type="component" value="Chromosome"/>
</dbReference>
<dbReference type="AlphaFoldDB" id="A0A2L0UIM3"/>
<sequence>ILTAPETFEGLPVAARHADVVIQANRAAIVYFTHPQWPGTDLGDMEGEGAGTAHRRSHVRAAWFEVDLAGDLVPSSAGR</sequence>
<feature type="non-terminal residue" evidence="1">
    <location>
        <position position="1"/>
    </location>
</feature>